<keyword evidence="1" id="KW-0378">Hydrolase</keyword>
<organism evidence="2 3">
    <name type="scientific">Coemansia spiralis</name>
    <dbReference type="NCBI Taxonomy" id="417178"/>
    <lineage>
        <taxon>Eukaryota</taxon>
        <taxon>Fungi</taxon>
        <taxon>Fungi incertae sedis</taxon>
        <taxon>Zoopagomycota</taxon>
        <taxon>Kickxellomycotina</taxon>
        <taxon>Kickxellomycetes</taxon>
        <taxon>Kickxellales</taxon>
        <taxon>Kickxellaceae</taxon>
        <taxon>Coemansia</taxon>
    </lineage>
</organism>
<dbReference type="Proteomes" id="UP001151518">
    <property type="component" value="Unassembled WGS sequence"/>
</dbReference>
<proteinExistence type="predicted"/>
<dbReference type="PANTHER" id="PTHR45648:SF5">
    <property type="entry name" value="OS04G0577300 PROTEIN"/>
    <property type="match status" value="1"/>
</dbReference>
<dbReference type="InterPro" id="IPR036514">
    <property type="entry name" value="SGNH_hydro_sf"/>
</dbReference>
<reference evidence="2" key="1">
    <citation type="submission" date="2022-07" db="EMBL/GenBank/DDBJ databases">
        <title>Phylogenomic reconstructions and comparative analyses of Kickxellomycotina fungi.</title>
        <authorList>
            <person name="Reynolds N.K."/>
            <person name="Stajich J.E."/>
            <person name="Barry K."/>
            <person name="Grigoriev I.V."/>
            <person name="Crous P."/>
            <person name="Smith M.E."/>
        </authorList>
    </citation>
    <scope>NUCLEOTIDE SEQUENCE</scope>
    <source>
        <strain evidence="2">NRRL 3115</strain>
    </source>
</reference>
<evidence type="ECO:0000313" key="2">
    <source>
        <dbReference type="EMBL" id="KAJ2674417.1"/>
    </source>
</evidence>
<evidence type="ECO:0000313" key="3">
    <source>
        <dbReference type="Proteomes" id="UP001151518"/>
    </source>
</evidence>
<dbReference type="OrthoDB" id="1600564at2759"/>
<dbReference type="SUPFAM" id="SSF52266">
    <property type="entry name" value="SGNH hydrolase"/>
    <property type="match status" value="1"/>
</dbReference>
<name>A0A9W8KWQ7_9FUNG</name>
<dbReference type="Gene3D" id="3.40.50.1110">
    <property type="entry name" value="SGNH hydrolase"/>
    <property type="match status" value="1"/>
</dbReference>
<sequence>MKLLTSTSVITVIVAAAFHAVVVSAATLPTLYIFGDSLSDIGTLKQLTLGLIPPKPYWEGRFSSGPNWSEYAAKLLGFNLYNKAIGGSTSDNKNSALLNFSPIELPINIPSSQDQINYFKITQPFYSQSATRSLDIAVLEIGANDFFAQVLNLATNTLTVDSFVETLSNTVINQLEQLRKIGFKNVVVANLAAIQYTPFADILNIEGLANQTVSLYNSHLAAKANAWAKNAQGVQNFNIADIGRFVEVTASSTAIANALGLTNTKTSCVGGNVLNIAQADNKLLALIKLIVDAKEDLLCSNPSTNYFFDFVHPAERIQRLFGYFSKEMVVSALQGTTFELNESNILSIIRKYNLGTPAPKPVAV</sequence>
<dbReference type="PANTHER" id="PTHR45648">
    <property type="entry name" value="GDSL LIPASE/ACYLHYDROLASE FAMILY PROTEIN (AFU_ORTHOLOGUE AFUA_4G14700)"/>
    <property type="match status" value="1"/>
</dbReference>
<dbReference type="Pfam" id="PF00657">
    <property type="entry name" value="Lipase_GDSL"/>
    <property type="match status" value="1"/>
</dbReference>
<protein>
    <submittedName>
        <fullName evidence="2">Uncharacterized protein</fullName>
    </submittedName>
</protein>
<gene>
    <name evidence="2" type="ORF">GGI25_004357</name>
</gene>
<accession>A0A9W8KWQ7</accession>
<dbReference type="CDD" id="cd01846">
    <property type="entry name" value="fatty_acyltransferase_like"/>
    <property type="match status" value="1"/>
</dbReference>
<dbReference type="InterPro" id="IPR051058">
    <property type="entry name" value="GDSL_Est/Lipase"/>
</dbReference>
<dbReference type="InterPro" id="IPR001087">
    <property type="entry name" value="GDSL"/>
</dbReference>
<evidence type="ECO:0000256" key="1">
    <source>
        <dbReference type="ARBA" id="ARBA00022801"/>
    </source>
</evidence>
<dbReference type="GO" id="GO:0016788">
    <property type="term" value="F:hydrolase activity, acting on ester bonds"/>
    <property type="evidence" value="ECO:0007669"/>
    <property type="project" value="InterPro"/>
</dbReference>
<dbReference type="AlphaFoldDB" id="A0A9W8KWQ7"/>
<comment type="caution">
    <text evidence="2">The sequence shown here is derived from an EMBL/GenBank/DDBJ whole genome shotgun (WGS) entry which is preliminary data.</text>
</comment>
<dbReference type="EMBL" id="JANBTW010000057">
    <property type="protein sequence ID" value="KAJ2674417.1"/>
    <property type="molecule type" value="Genomic_DNA"/>
</dbReference>